<evidence type="ECO:0000256" key="1">
    <source>
        <dbReference type="SAM" id="Phobius"/>
    </source>
</evidence>
<keyword evidence="1" id="KW-1133">Transmembrane helix</keyword>
<feature type="transmembrane region" description="Helical" evidence="1">
    <location>
        <begin position="36"/>
        <end position="55"/>
    </location>
</feature>
<proteinExistence type="predicted"/>
<accession>A0ABR7RNT4</accession>
<evidence type="ECO:0008006" key="4">
    <source>
        <dbReference type="Google" id="ProtNLM"/>
    </source>
</evidence>
<protein>
    <recommendedName>
        <fullName evidence="4">DUF4178 domain-containing protein</fullName>
    </recommendedName>
</protein>
<sequence>MTFVLDNLGEEESASQALQGSGVAASLAAGLVSVPWLLPFVLALLATLAYLYATLRRAGPPEHPINVISKSLPSSHAGEPAACRGVVAFDGATHSGQIEIGAGERAFNLRFSKKAGGRIHVGRQGTDLKRLARVRAPQRDFPVHPDQVDASSDTCTPEVGDYLYAENAFGRHALIRIVGIGDDAGNEVGHHGIRFEYRIYEAAHALPVTW</sequence>
<organism evidence="2 3">
    <name type="scientific">Teichococcus aerophilus</name>
    <dbReference type="NCBI Taxonomy" id="1224513"/>
    <lineage>
        <taxon>Bacteria</taxon>
        <taxon>Pseudomonadati</taxon>
        <taxon>Pseudomonadota</taxon>
        <taxon>Alphaproteobacteria</taxon>
        <taxon>Acetobacterales</taxon>
        <taxon>Roseomonadaceae</taxon>
        <taxon>Roseomonas</taxon>
    </lineage>
</organism>
<evidence type="ECO:0000313" key="2">
    <source>
        <dbReference type="EMBL" id="MBC9207954.1"/>
    </source>
</evidence>
<dbReference type="Proteomes" id="UP000626026">
    <property type="component" value="Unassembled WGS sequence"/>
</dbReference>
<keyword evidence="1" id="KW-0812">Transmembrane</keyword>
<reference evidence="2 3" key="1">
    <citation type="journal article" date="2013" name="Int. J. Syst. Evol. Microbiol.">
        <title>Roseomonas aerophila sp. nov., isolated from air.</title>
        <authorList>
            <person name="Kim S.J."/>
            <person name="Weon H.Y."/>
            <person name="Ahn J.H."/>
            <person name="Hong S.B."/>
            <person name="Seok S.J."/>
            <person name="Whang K.S."/>
            <person name="Kwon S.W."/>
        </authorList>
    </citation>
    <scope>NUCLEOTIDE SEQUENCE [LARGE SCALE GENOMIC DNA]</scope>
    <source>
        <strain evidence="2 3">NBRC 108923</strain>
    </source>
</reference>
<evidence type="ECO:0000313" key="3">
    <source>
        <dbReference type="Proteomes" id="UP000626026"/>
    </source>
</evidence>
<dbReference type="RefSeq" id="WP_187785119.1">
    <property type="nucleotide sequence ID" value="NZ_JACTVA010000024.1"/>
</dbReference>
<comment type="caution">
    <text evidence="2">The sequence shown here is derived from an EMBL/GenBank/DDBJ whole genome shotgun (WGS) entry which is preliminary data.</text>
</comment>
<name>A0ABR7RNT4_9PROT</name>
<dbReference type="EMBL" id="JACTVA010000024">
    <property type="protein sequence ID" value="MBC9207954.1"/>
    <property type="molecule type" value="Genomic_DNA"/>
</dbReference>
<keyword evidence="3" id="KW-1185">Reference proteome</keyword>
<keyword evidence="1" id="KW-0472">Membrane</keyword>
<gene>
    <name evidence="2" type="ORF">IBL26_14005</name>
</gene>